<gene>
    <name evidence="2" type="ORF">FACUT_11300</name>
</gene>
<evidence type="ECO:0000256" key="1">
    <source>
        <dbReference type="SAM" id="Phobius"/>
    </source>
</evidence>
<sequence length="100" mass="11659">MTSPLQHIVIAYFYIFSYLLPVMSTLNLYLAISKEREQDQPRHWILMIAEENATHGIFYHITGGPMHGKPYEVTIEPKRVESHGIDKRHLIAQILEKREG</sequence>
<keyword evidence="1" id="KW-0812">Transmembrane</keyword>
<evidence type="ECO:0000313" key="3">
    <source>
        <dbReference type="Proteomes" id="UP000536711"/>
    </source>
</evidence>
<name>A0A8H4JEJ2_9HYPO</name>
<keyword evidence="1" id="KW-0472">Membrane</keyword>
<dbReference type="EMBL" id="JAADJF010000375">
    <property type="protein sequence ID" value="KAF4420135.1"/>
    <property type="molecule type" value="Genomic_DNA"/>
</dbReference>
<feature type="transmembrane region" description="Helical" evidence="1">
    <location>
        <begin position="12"/>
        <end position="32"/>
    </location>
</feature>
<evidence type="ECO:0000313" key="2">
    <source>
        <dbReference type="EMBL" id="KAF4420135.1"/>
    </source>
</evidence>
<dbReference type="Pfam" id="PF20174">
    <property type="entry name" value="DUF6540"/>
    <property type="match status" value="1"/>
</dbReference>
<proteinExistence type="predicted"/>
<dbReference type="AlphaFoldDB" id="A0A8H4JEJ2"/>
<keyword evidence="3" id="KW-1185">Reference proteome</keyword>
<organism evidence="2 3">
    <name type="scientific">Fusarium acutatum</name>
    <dbReference type="NCBI Taxonomy" id="78861"/>
    <lineage>
        <taxon>Eukaryota</taxon>
        <taxon>Fungi</taxon>
        <taxon>Dikarya</taxon>
        <taxon>Ascomycota</taxon>
        <taxon>Pezizomycotina</taxon>
        <taxon>Sordariomycetes</taxon>
        <taxon>Hypocreomycetidae</taxon>
        <taxon>Hypocreales</taxon>
        <taxon>Nectriaceae</taxon>
        <taxon>Fusarium</taxon>
        <taxon>Fusarium fujikuroi species complex</taxon>
    </lineage>
</organism>
<comment type="caution">
    <text evidence="2">The sequence shown here is derived from an EMBL/GenBank/DDBJ whole genome shotgun (WGS) entry which is preliminary data.</text>
</comment>
<dbReference type="OrthoDB" id="5296964at2759"/>
<protein>
    <submittedName>
        <fullName evidence="2">Uncharacterized protein</fullName>
    </submittedName>
</protein>
<accession>A0A8H4JEJ2</accession>
<dbReference type="InterPro" id="IPR046670">
    <property type="entry name" value="DUF6540"/>
</dbReference>
<keyword evidence="1" id="KW-1133">Transmembrane helix</keyword>
<reference evidence="2 3" key="1">
    <citation type="submission" date="2020-01" db="EMBL/GenBank/DDBJ databases">
        <title>Identification and distribution of gene clusters putatively required for synthesis of sphingolipid metabolism inhibitors in phylogenetically diverse species of the filamentous fungus Fusarium.</title>
        <authorList>
            <person name="Kim H.-S."/>
            <person name="Busman M."/>
            <person name="Brown D.W."/>
            <person name="Divon H."/>
            <person name="Uhlig S."/>
            <person name="Proctor R.H."/>
        </authorList>
    </citation>
    <scope>NUCLEOTIDE SEQUENCE [LARGE SCALE GENOMIC DNA]</scope>
    <source>
        <strain evidence="2 3">NRRL 13308</strain>
    </source>
</reference>
<dbReference type="Proteomes" id="UP000536711">
    <property type="component" value="Unassembled WGS sequence"/>
</dbReference>